<keyword evidence="1" id="KW-0472">Membrane</keyword>
<feature type="transmembrane region" description="Helical" evidence="1">
    <location>
        <begin position="183"/>
        <end position="205"/>
    </location>
</feature>
<keyword evidence="1 2" id="KW-0812">Transmembrane</keyword>
<name>A0A146K626_9EUKA</name>
<feature type="transmembrane region" description="Helical" evidence="1">
    <location>
        <begin position="12"/>
        <end position="33"/>
    </location>
</feature>
<feature type="transmembrane region" description="Helical" evidence="1">
    <location>
        <begin position="343"/>
        <end position="360"/>
    </location>
</feature>
<feature type="transmembrane region" description="Helical" evidence="1">
    <location>
        <begin position="226"/>
        <end position="248"/>
    </location>
</feature>
<organism evidence="2">
    <name type="scientific">Trepomonas sp. PC1</name>
    <dbReference type="NCBI Taxonomy" id="1076344"/>
    <lineage>
        <taxon>Eukaryota</taxon>
        <taxon>Metamonada</taxon>
        <taxon>Diplomonadida</taxon>
        <taxon>Hexamitidae</taxon>
        <taxon>Hexamitinae</taxon>
        <taxon>Trepomonas</taxon>
    </lineage>
</organism>
<gene>
    <name evidence="2" type="ORF">TPC1_17071</name>
</gene>
<dbReference type="AlphaFoldDB" id="A0A146K626"/>
<feature type="transmembrane region" description="Helical" evidence="1">
    <location>
        <begin position="144"/>
        <end position="163"/>
    </location>
</feature>
<reference evidence="2" key="1">
    <citation type="submission" date="2015-07" db="EMBL/GenBank/DDBJ databases">
        <title>Adaptation to a free-living lifestyle via gene acquisitions in the diplomonad Trepomonas sp. PC1.</title>
        <authorList>
            <person name="Xu F."/>
            <person name="Jerlstrom-Hultqvist J."/>
            <person name="Kolisko M."/>
            <person name="Simpson A.G.B."/>
            <person name="Roger A.J."/>
            <person name="Svard S.G."/>
            <person name="Andersson J.O."/>
        </authorList>
    </citation>
    <scope>NUCLEOTIDE SEQUENCE</scope>
    <source>
        <strain evidence="2">PC1</strain>
    </source>
</reference>
<feature type="transmembrane region" description="Helical" evidence="1">
    <location>
        <begin position="77"/>
        <end position="98"/>
    </location>
</feature>
<feature type="transmembrane region" description="Helical" evidence="1">
    <location>
        <begin position="297"/>
        <end position="323"/>
    </location>
</feature>
<keyword evidence="1" id="KW-1133">Transmembrane helix</keyword>
<evidence type="ECO:0000256" key="1">
    <source>
        <dbReference type="SAM" id="Phobius"/>
    </source>
</evidence>
<protein>
    <submittedName>
        <fullName evidence="2">Transmembrane domain-containing protein</fullName>
    </submittedName>
</protein>
<proteinExistence type="predicted"/>
<dbReference type="EMBL" id="GDID01005262">
    <property type="protein sequence ID" value="JAP91344.1"/>
    <property type="molecule type" value="Transcribed_RNA"/>
</dbReference>
<sequence>MRYQFLECLMQIFINLLFAGFYGVILVYASYILTGLDKTNFYFFAPNIQTEIACYADSIRPIMNLNYLQEKSKKFGVWWAFMFFYALQIIIGVIAYWIQRIWMEASYIGATQAQISTSILHHQVISFFICTSLELWSDDKWTKAAPVSKCFILIGCSWLLWFVKNNDVAYYSDLDTYNYFNHFHMVGSLATSIILTNLLWCNIFLDQPWNTYKPFSNPQNRFGNMGSLICIIGIMQWVIVFYIAQLVFHDMDTFMKKCEGTWTLLCFTWHGFTITGSSISPYLWKALDGKMNQSAKWAIYIIICLMFGIIFTSVSYLFYVHVIDDILVRKLGVVKIHEYSNPGYFYAFGAANVPYTYYMMKTWITNHLTHQESDSSLVESQSKPILTQATETPINIK</sequence>
<feature type="transmembrane region" description="Helical" evidence="1">
    <location>
        <begin position="260"/>
        <end position="285"/>
    </location>
</feature>
<accession>A0A146K626</accession>
<evidence type="ECO:0000313" key="2">
    <source>
        <dbReference type="EMBL" id="JAP91344.1"/>
    </source>
</evidence>